<protein>
    <submittedName>
        <fullName evidence="1">Uncharacterized protein</fullName>
    </submittedName>
</protein>
<organism evidence="1 2">
    <name type="scientific">Agrobacterium tumefaciens</name>
    <dbReference type="NCBI Taxonomy" id="358"/>
    <lineage>
        <taxon>Bacteria</taxon>
        <taxon>Pseudomonadati</taxon>
        <taxon>Pseudomonadota</taxon>
        <taxon>Alphaproteobacteria</taxon>
        <taxon>Hyphomicrobiales</taxon>
        <taxon>Rhizobiaceae</taxon>
        <taxon>Rhizobium/Agrobacterium group</taxon>
        <taxon>Agrobacterium</taxon>
        <taxon>Agrobacterium tumefaciens complex</taxon>
    </lineage>
</organism>
<evidence type="ECO:0000313" key="1">
    <source>
        <dbReference type="EMBL" id="AVH40996.1"/>
    </source>
</evidence>
<dbReference type="RefSeq" id="WP_065654230.1">
    <property type="nucleotide sequence ID" value="NZ_CP026924.1"/>
</dbReference>
<dbReference type="AlphaFoldDB" id="A0A2L2L9S4"/>
<sequence length="189" mass="21097">MKNTIINFTILAFFLSGCTQTDKENAKSRLLRTFANVTLGADIATQVWAADAEYKALNLNKAYIKATATTYPISHRPADKAFGKLGDYVVELKNIEQNPDIGDINQAGLTKQVNMYLNAKRFCQGLHVFVKLFDEPVSLYDPVTKRAGILIKCVPSGQVKPEHWLMPIEVRSSEYGPRVGIGYIAREKD</sequence>
<proteinExistence type="predicted"/>
<accession>A0A2L2L9S4</accession>
<name>A0A2L2L9S4_AGRTU</name>
<reference evidence="1 2" key="1">
    <citation type="submission" date="2018-02" db="EMBL/GenBank/DDBJ databases">
        <title>Complete genome sequence of Agrobacterium tumefaciens 1D1609.</title>
        <authorList>
            <person name="Cho S.-T."/>
            <person name="Haryono M."/>
            <person name="Chang H.-H."/>
            <person name="Santos M.N."/>
            <person name="Lai E.-M."/>
            <person name="Kuo C.-H."/>
        </authorList>
    </citation>
    <scope>NUCLEOTIDE SEQUENCE [LARGE SCALE GENOMIC DNA]</scope>
    <source>
        <strain evidence="1 2">1D1609</strain>
    </source>
</reference>
<dbReference type="EMBL" id="CP026924">
    <property type="protein sequence ID" value="AVH40996.1"/>
    <property type="molecule type" value="Genomic_DNA"/>
</dbReference>
<evidence type="ECO:0000313" key="2">
    <source>
        <dbReference type="Proteomes" id="UP000237717"/>
    </source>
</evidence>
<dbReference type="PROSITE" id="PS51257">
    <property type="entry name" value="PROKAR_LIPOPROTEIN"/>
    <property type="match status" value="1"/>
</dbReference>
<gene>
    <name evidence="1" type="ORF">At1D1609_09430</name>
</gene>
<dbReference type="Proteomes" id="UP000237717">
    <property type="component" value="Chromosome I"/>
</dbReference>